<feature type="compositionally biased region" description="Low complexity" evidence="1">
    <location>
        <begin position="123"/>
        <end position="138"/>
    </location>
</feature>
<reference evidence="2 3" key="1">
    <citation type="journal article" date="2015" name="Sci. Rep.">
        <title>Genome of the facultative scuticociliatosis pathogen Pseudocohnilembus persalinus provides insight into its virulence through horizontal gene transfer.</title>
        <authorList>
            <person name="Xiong J."/>
            <person name="Wang G."/>
            <person name="Cheng J."/>
            <person name="Tian M."/>
            <person name="Pan X."/>
            <person name="Warren A."/>
            <person name="Jiang C."/>
            <person name="Yuan D."/>
            <person name="Miao W."/>
        </authorList>
    </citation>
    <scope>NUCLEOTIDE SEQUENCE [LARGE SCALE GENOMIC DNA]</scope>
    <source>
        <strain evidence="2">36N120E</strain>
    </source>
</reference>
<proteinExistence type="predicted"/>
<feature type="compositionally biased region" description="Polar residues" evidence="1">
    <location>
        <begin position="1"/>
        <end position="15"/>
    </location>
</feature>
<dbReference type="Proteomes" id="UP000054937">
    <property type="component" value="Unassembled WGS sequence"/>
</dbReference>
<comment type="caution">
    <text evidence="2">The sequence shown here is derived from an EMBL/GenBank/DDBJ whole genome shotgun (WGS) entry which is preliminary data.</text>
</comment>
<evidence type="ECO:0000256" key="1">
    <source>
        <dbReference type="SAM" id="MobiDB-lite"/>
    </source>
</evidence>
<feature type="region of interest" description="Disordered" evidence="1">
    <location>
        <begin position="377"/>
        <end position="421"/>
    </location>
</feature>
<sequence>MFQNPNFQKQPSQFQPLDDSRTFNRNSIKKQKQVYKKKNSDKRFSDEQQQFFDFDETIFENMSNSEFVNLCQKELLFQQQQNLEEFKKEKQRRKRILSNEKLKSQLYSNIDLEDFTQSILNGNQQQNTSRNNQTTKSSLNKINDSHSKQLSSETIISINKNLQGKKIQDKNDQEKEILKIKHIDKNLFRKHNSFSQSGNNNNVSQQNSQYFSQKNTQQIKQNEPIYNSVQVSPINSQINQKKVKEQKSNLYLKDIDTISLKSQKINKDQTDKKITSQNQNWQQQKQENQNIFKINFNSVNTSPYSRHNNEFKKNQQQQLNLQNFISGPTKQELKKPVENKQSTVKKVVENFSYEQKILMKKQQELQESYKLQQQQIQQQQKQQNESSQQEEQEIGDNQDKSYYKHGLPKNQSNNNYNDLYYGQSFGKNQELRNFIQNDNNSQNKVQNQDQKLIQNEQQNKREYSNYQQQTNFQKLLFQDQNY</sequence>
<evidence type="ECO:0000313" key="2">
    <source>
        <dbReference type="EMBL" id="KRX05611.1"/>
    </source>
</evidence>
<dbReference type="EMBL" id="LDAU01000105">
    <property type="protein sequence ID" value="KRX05611.1"/>
    <property type="molecule type" value="Genomic_DNA"/>
</dbReference>
<feature type="region of interest" description="Disordered" evidence="1">
    <location>
        <begin position="1"/>
        <end position="21"/>
    </location>
</feature>
<accession>A0A0V0QTT9</accession>
<name>A0A0V0QTT9_PSEPJ</name>
<keyword evidence="3" id="KW-1185">Reference proteome</keyword>
<feature type="region of interest" description="Disordered" evidence="1">
    <location>
        <begin position="122"/>
        <end position="146"/>
    </location>
</feature>
<gene>
    <name evidence="2" type="ORF">PPERSA_09751</name>
</gene>
<organism evidence="2 3">
    <name type="scientific">Pseudocohnilembus persalinus</name>
    <name type="common">Ciliate</name>
    <dbReference type="NCBI Taxonomy" id="266149"/>
    <lineage>
        <taxon>Eukaryota</taxon>
        <taxon>Sar</taxon>
        <taxon>Alveolata</taxon>
        <taxon>Ciliophora</taxon>
        <taxon>Intramacronucleata</taxon>
        <taxon>Oligohymenophorea</taxon>
        <taxon>Scuticociliatia</taxon>
        <taxon>Philasterida</taxon>
        <taxon>Pseudocohnilembidae</taxon>
        <taxon>Pseudocohnilembus</taxon>
    </lineage>
</organism>
<protein>
    <submittedName>
        <fullName evidence="2">Uncharacterized protein</fullName>
    </submittedName>
</protein>
<feature type="compositionally biased region" description="Low complexity" evidence="1">
    <location>
        <begin position="377"/>
        <end position="387"/>
    </location>
</feature>
<dbReference type="InParanoid" id="A0A0V0QTT9"/>
<evidence type="ECO:0000313" key="3">
    <source>
        <dbReference type="Proteomes" id="UP000054937"/>
    </source>
</evidence>
<dbReference type="AlphaFoldDB" id="A0A0V0QTT9"/>